<keyword evidence="5" id="KW-0812">Transmembrane</keyword>
<proteinExistence type="predicted"/>
<dbReference type="Pfam" id="PF00034">
    <property type="entry name" value="Cytochrom_C"/>
    <property type="match status" value="1"/>
</dbReference>
<dbReference type="SUPFAM" id="SSF46626">
    <property type="entry name" value="Cytochrome c"/>
    <property type="match status" value="1"/>
</dbReference>
<dbReference type="InterPro" id="IPR036909">
    <property type="entry name" value="Cyt_c-like_dom_sf"/>
</dbReference>
<accession>A0A4Q1CA43</accession>
<dbReference type="EMBL" id="SDHX01000001">
    <property type="protein sequence ID" value="RXK55750.1"/>
    <property type="molecule type" value="Genomic_DNA"/>
</dbReference>
<evidence type="ECO:0000259" key="6">
    <source>
        <dbReference type="PROSITE" id="PS51007"/>
    </source>
</evidence>
<keyword evidence="5" id="KW-1133">Transmembrane helix</keyword>
<evidence type="ECO:0000256" key="4">
    <source>
        <dbReference type="PROSITE-ProRule" id="PRU00433"/>
    </source>
</evidence>
<dbReference type="GO" id="GO:0009055">
    <property type="term" value="F:electron transfer activity"/>
    <property type="evidence" value="ECO:0007669"/>
    <property type="project" value="InterPro"/>
</dbReference>
<feature type="transmembrane region" description="Helical" evidence="5">
    <location>
        <begin position="53"/>
        <end position="74"/>
    </location>
</feature>
<evidence type="ECO:0000256" key="2">
    <source>
        <dbReference type="ARBA" id="ARBA00022723"/>
    </source>
</evidence>
<comment type="caution">
    <text evidence="7">The sequence shown here is derived from an EMBL/GenBank/DDBJ whole genome shotgun (WGS) entry which is preliminary data.</text>
</comment>
<reference evidence="7 8" key="1">
    <citation type="submission" date="2019-01" db="EMBL/GenBank/DDBJ databases">
        <title>Lacunisphaera sp. strain TWA-58.</title>
        <authorList>
            <person name="Chen W.-M."/>
        </authorList>
    </citation>
    <scope>NUCLEOTIDE SEQUENCE [LARGE SCALE GENOMIC DNA]</scope>
    <source>
        <strain evidence="7 8">TWA-58</strain>
    </source>
</reference>
<dbReference type="OrthoDB" id="9809720at2"/>
<gene>
    <name evidence="7" type="ORF">ESB00_07655</name>
</gene>
<dbReference type="PROSITE" id="PS51007">
    <property type="entry name" value="CYTC"/>
    <property type="match status" value="1"/>
</dbReference>
<keyword evidence="3 4" id="KW-0408">Iron</keyword>
<dbReference type="InterPro" id="IPR009056">
    <property type="entry name" value="Cyt_c-like_dom"/>
</dbReference>
<evidence type="ECO:0000256" key="1">
    <source>
        <dbReference type="ARBA" id="ARBA00022617"/>
    </source>
</evidence>
<protein>
    <submittedName>
        <fullName evidence="7">Cytochrome c</fullName>
    </submittedName>
</protein>
<keyword evidence="5" id="KW-0472">Membrane</keyword>
<keyword evidence="1 4" id="KW-0349">Heme</keyword>
<feature type="domain" description="Cytochrome c" evidence="6">
    <location>
        <begin position="103"/>
        <end position="193"/>
    </location>
</feature>
<keyword evidence="8" id="KW-1185">Reference proteome</keyword>
<evidence type="ECO:0000313" key="7">
    <source>
        <dbReference type="EMBL" id="RXK55750.1"/>
    </source>
</evidence>
<evidence type="ECO:0000256" key="5">
    <source>
        <dbReference type="SAM" id="Phobius"/>
    </source>
</evidence>
<sequence length="229" mass="24698">MRPPPRRRAATKMSANHDNKFNFEASAASDDSIREVHAKLQSNKPDKPHGYPALPLVMLGIMCCVGFFGSIYMVHYSIRFDPLVVNAHANRAKPGEKAAVTLTRAQLGKSIYTANCIACHQATGGGVPGAFPPLAGSEWVAGSEERLVRIVLHGLQGPIKVAGNDYNNVMAPLGAVLKDEQIANVLSYVRQTWGNNAPDVEPATVARIRAETASHSGYWTAEELLKIGN</sequence>
<dbReference type="Proteomes" id="UP000290218">
    <property type="component" value="Unassembled WGS sequence"/>
</dbReference>
<keyword evidence="2 4" id="KW-0479">Metal-binding</keyword>
<dbReference type="GO" id="GO:0020037">
    <property type="term" value="F:heme binding"/>
    <property type="evidence" value="ECO:0007669"/>
    <property type="project" value="InterPro"/>
</dbReference>
<dbReference type="AlphaFoldDB" id="A0A4Q1CA43"/>
<dbReference type="PANTHER" id="PTHR35008">
    <property type="entry name" value="BLL4482 PROTEIN-RELATED"/>
    <property type="match status" value="1"/>
</dbReference>
<dbReference type="Gene3D" id="1.10.760.10">
    <property type="entry name" value="Cytochrome c-like domain"/>
    <property type="match status" value="1"/>
</dbReference>
<dbReference type="GO" id="GO:0046872">
    <property type="term" value="F:metal ion binding"/>
    <property type="evidence" value="ECO:0007669"/>
    <property type="project" value="UniProtKB-KW"/>
</dbReference>
<dbReference type="InterPro" id="IPR051459">
    <property type="entry name" value="Cytochrome_c-type_DH"/>
</dbReference>
<dbReference type="PANTHER" id="PTHR35008:SF8">
    <property type="entry name" value="ALCOHOL DEHYDROGENASE CYTOCHROME C SUBUNIT"/>
    <property type="match status" value="1"/>
</dbReference>
<evidence type="ECO:0000313" key="8">
    <source>
        <dbReference type="Proteomes" id="UP000290218"/>
    </source>
</evidence>
<name>A0A4Q1CA43_9BACT</name>
<evidence type="ECO:0000256" key="3">
    <source>
        <dbReference type="ARBA" id="ARBA00023004"/>
    </source>
</evidence>
<organism evidence="7 8">
    <name type="scientific">Oleiharenicola lentus</name>
    <dbReference type="NCBI Taxonomy" id="2508720"/>
    <lineage>
        <taxon>Bacteria</taxon>
        <taxon>Pseudomonadati</taxon>
        <taxon>Verrucomicrobiota</taxon>
        <taxon>Opitutia</taxon>
        <taxon>Opitutales</taxon>
        <taxon>Opitutaceae</taxon>
        <taxon>Oleiharenicola</taxon>
    </lineage>
</organism>